<sequence>MKIRHADTIEATVAGFTGTARHPRALAVRLPDGRVALSQRLTTALATRMSNSQDLWIKPVASPQPH</sequence>
<dbReference type="Proteomes" id="UP001257627">
    <property type="component" value="Unassembled WGS sequence"/>
</dbReference>
<evidence type="ECO:0000313" key="2">
    <source>
        <dbReference type="Proteomes" id="UP001257627"/>
    </source>
</evidence>
<dbReference type="RefSeq" id="WP_143606240.1">
    <property type="nucleotide sequence ID" value="NZ_CP107955.1"/>
</dbReference>
<comment type="caution">
    <text evidence="1">The sequence shown here is derived from an EMBL/GenBank/DDBJ whole genome shotgun (WGS) entry which is preliminary data.</text>
</comment>
<name>A0ABU3V8F8_9ACTN</name>
<evidence type="ECO:0008006" key="3">
    <source>
        <dbReference type="Google" id="ProtNLM"/>
    </source>
</evidence>
<proteinExistence type="predicted"/>
<accession>A0ABU3V8F8</accession>
<gene>
    <name evidence="1" type="ORF">PU648_59730</name>
</gene>
<evidence type="ECO:0000313" key="1">
    <source>
        <dbReference type="EMBL" id="MDU9002039.1"/>
    </source>
</evidence>
<protein>
    <recommendedName>
        <fullName evidence="3">DUF1905 domain-containing protein</fullName>
    </recommendedName>
</protein>
<reference evidence="1 2" key="1">
    <citation type="submission" date="2023-02" db="EMBL/GenBank/DDBJ databases">
        <authorList>
            <person name="Maleckis M."/>
        </authorList>
    </citation>
    <scope>NUCLEOTIDE SEQUENCE [LARGE SCALE GENOMIC DNA]</scope>
    <source>
        <strain evidence="1 2">P8-A2</strain>
    </source>
</reference>
<keyword evidence="2" id="KW-1185">Reference proteome</keyword>
<organism evidence="1 2">
    <name type="scientific">Streptomyces mirabilis</name>
    <dbReference type="NCBI Taxonomy" id="68239"/>
    <lineage>
        <taxon>Bacteria</taxon>
        <taxon>Bacillati</taxon>
        <taxon>Actinomycetota</taxon>
        <taxon>Actinomycetes</taxon>
        <taxon>Kitasatosporales</taxon>
        <taxon>Streptomycetaceae</taxon>
        <taxon>Streptomyces</taxon>
    </lineage>
</organism>
<dbReference type="EMBL" id="JARAKF010000006">
    <property type="protein sequence ID" value="MDU9002039.1"/>
    <property type="molecule type" value="Genomic_DNA"/>
</dbReference>